<proteinExistence type="predicted"/>
<accession>A0A0C2XLD3</accession>
<dbReference type="EMBL" id="KN818224">
    <property type="protein sequence ID" value="KIL70341.1"/>
    <property type="molecule type" value="Genomic_DNA"/>
</dbReference>
<dbReference type="Proteomes" id="UP000054549">
    <property type="component" value="Unassembled WGS sequence"/>
</dbReference>
<dbReference type="AlphaFoldDB" id="A0A0C2XLD3"/>
<evidence type="ECO:0000313" key="1">
    <source>
        <dbReference type="EMBL" id="KIL70341.1"/>
    </source>
</evidence>
<organism evidence="1 2">
    <name type="scientific">Amanita muscaria (strain Koide BX008)</name>
    <dbReference type="NCBI Taxonomy" id="946122"/>
    <lineage>
        <taxon>Eukaryota</taxon>
        <taxon>Fungi</taxon>
        <taxon>Dikarya</taxon>
        <taxon>Basidiomycota</taxon>
        <taxon>Agaricomycotina</taxon>
        <taxon>Agaricomycetes</taxon>
        <taxon>Agaricomycetidae</taxon>
        <taxon>Agaricales</taxon>
        <taxon>Pluteineae</taxon>
        <taxon>Amanitaceae</taxon>
        <taxon>Amanita</taxon>
    </lineage>
</organism>
<gene>
    <name evidence="1" type="ORF">M378DRAFT_156455</name>
</gene>
<sequence length="60" mass="6632">MGLGLVKTKEHGRRIRVTVAMGGVPRLPCPCYEKFGTKSKFKGTCGIFFDTRRSALLPAF</sequence>
<dbReference type="HOGENOM" id="CLU_2941252_0_0_1"/>
<protein>
    <submittedName>
        <fullName evidence="1">Uncharacterized protein</fullName>
    </submittedName>
</protein>
<reference evidence="1 2" key="1">
    <citation type="submission" date="2014-04" db="EMBL/GenBank/DDBJ databases">
        <title>Evolutionary Origins and Diversification of the Mycorrhizal Mutualists.</title>
        <authorList>
            <consortium name="DOE Joint Genome Institute"/>
            <consortium name="Mycorrhizal Genomics Consortium"/>
            <person name="Kohler A."/>
            <person name="Kuo A."/>
            <person name="Nagy L.G."/>
            <person name="Floudas D."/>
            <person name="Copeland A."/>
            <person name="Barry K.W."/>
            <person name="Cichocki N."/>
            <person name="Veneault-Fourrey C."/>
            <person name="LaButti K."/>
            <person name="Lindquist E.A."/>
            <person name="Lipzen A."/>
            <person name="Lundell T."/>
            <person name="Morin E."/>
            <person name="Murat C."/>
            <person name="Riley R."/>
            <person name="Ohm R."/>
            <person name="Sun H."/>
            <person name="Tunlid A."/>
            <person name="Henrissat B."/>
            <person name="Grigoriev I.V."/>
            <person name="Hibbett D.S."/>
            <person name="Martin F."/>
        </authorList>
    </citation>
    <scope>NUCLEOTIDE SEQUENCE [LARGE SCALE GENOMIC DNA]</scope>
    <source>
        <strain evidence="1 2">Koide BX008</strain>
    </source>
</reference>
<name>A0A0C2XLD3_AMAMK</name>
<evidence type="ECO:0000313" key="2">
    <source>
        <dbReference type="Proteomes" id="UP000054549"/>
    </source>
</evidence>
<keyword evidence="2" id="KW-1185">Reference proteome</keyword>
<dbReference type="InParanoid" id="A0A0C2XLD3"/>